<accession>A0AAV2KKY5</accession>
<dbReference type="AlphaFoldDB" id="A0AAV2KKY5"/>
<feature type="compositionally biased region" description="Polar residues" evidence="1">
    <location>
        <begin position="61"/>
        <end position="71"/>
    </location>
</feature>
<proteinExistence type="predicted"/>
<name>A0AAV2KKY5_KNICA</name>
<evidence type="ECO:0000313" key="2">
    <source>
        <dbReference type="EMBL" id="CAL1589253.1"/>
    </source>
</evidence>
<evidence type="ECO:0000313" key="3">
    <source>
        <dbReference type="Proteomes" id="UP001497482"/>
    </source>
</evidence>
<dbReference type="EMBL" id="OZ035840">
    <property type="protein sequence ID" value="CAL1589253.1"/>
    <property type="molecule type" value="Genomic_DNA"/>
</dbReference>
<gene>
    <name evidence="2" type="ORF">KC01_LOCUS18895</name>
</gene>
<feature type="region of interest" description="Disordered" evidence="1">
    <location>
        <begin position="51"/>
        <end position="76"/>
    </location>
</feature>
<organism evidence="2 3">
    <name type="scientific">Knipowitschia caucasica</name>
    <name type="common">Caucasian dwarf goby</name>
    <name type="synonym">Pomatoschistus caucasicus</name>
    <dbReference type="NCBI Taxonomy" id="637954"/>
    <lineage>
        <taxon>Eukaryota</taxon>
        <taxon>Metazoa</taxon>
        <taxon>Chordata</taxon>
        <taxon>Craniata</taxon>
        <taxon>Vertebrata</taxon>
        <taxon>Euteleostomi</taxon>
        <taxon>Actinopterygii</taxon>
        <taxon>Neopterygii</taxon>
        <taxon>Teleostei</taxon>
        <taxon>Neoteleostei</taxon>
        <taxon>Acanthomorphata</taxon>
        <taxon>Gobiaria</taxon>
        <taxon>Gobiiformes</taxon>
        <taxon>Gobioidei</taxon>
        <taxon>Gobiidae</taxon>
        <taxon>Gobiinae</taxon>
        <taxon>Knipowitschia</taxon>
    </lineage>
</organism>
<protein>
    <submittedName>
        <fullName evidence="2">Uncharacterized protein</fullName>
    </submittedName>
</protein>
<reference evidence="2 3" key="1">
    <citation type="submission" date="2024-04" db="EMBL/GenBank/DDBJ databases">
        <authorList>
            <person name="Waldvogel A.-M."/>
            <person name="Schoenle A."/>
        </authorList>
    </citation>
    <scope>NUCLEOTIDE SEQUENCE [LARGE SCALE GENOMIC DNA]</scope>
</reference>
<keyword evidence="3" id="KW-1185">Reference proteome</keyword>
<sequence length="110" mass="11284">MWGCGYGGDGVEATHGGSGAAGGRGRAGSNCCCGMVMSGCGWTPPLQLQPQQHRRVPGLTYTGSARTSTGLSERLEPRGPSAWLYVTLVTGSTRTDVGSWTDASTGNCTD</sequence>
<dbReference type="Proteomes" id="UP001497482">
    <property type="component" value="Chromosome 18"/>
</dbReference>
<evidence type="ECO:0000256" key="1">
    <source>
        <dbReference type="SAM" id="MobiDB-lite"/>
    </source>
</evidence>